<sequence>MAILEIKEQSRFKGLDDVLPGGAIGFEGRTFDAINTVYAASTSPLSTFSKSGKSLSAPKDEPELAIAKKATLSGKFSDQAEDQDKSAESTKLFMLVSMWATQNADENGTVSGNSFVNIIEVLKNQFGIDTSPVEKLIERVTGTPYAEFKNSAQNTNFDVSGFYHQDTKGNRSPIIRNGGFDSDKVLRIAASDNAGAGNCAKGVANIAEGLGWDVQRGHATEWDKTLPRNGWVKLQGANAHNAPEGAVLVYNSDIELGKKARNSGGGVYGHVEFVAEGANGQKLFVSDKARNNAGGSVPNNFAGAYIYVGDNAPASNLAIARNFNQGISLASHGPTPPNLG</sequence>
<organism evidence="2 3">
    <name type="scientific">Micavibrio aeruginosavorus</name>
    <dbReference type="NCBI Taxonomy" id="349221"/>
    <lineage>
        <taxon>Bacteria</taxon>
        <taxon>Pseudomonadati</taxon>
        <taxon>Bdellovibrionota</taxon>
        <taxon>Bdellovibrionia</taxon>
        <taxon>Bdellovibrionales</taxon>
        <taxon>Pseudobdellovibrionaceae</taxon>
        <taxon>Micavibrio</taxon>
    </lineage>
</organism>
<dbReference type="Pfam" id="PF05257">
    <property type="entry name" value="CHAP"/>
    <property type="match status" value="1"/>
</dbReference>
<feature type="domain" description="Peptidase C51" evidence="1">
    <location>
        <begin position="195"/>
        <end position="280"/>
    </location>
</feature>
<proteinExistence type="predicted"/>
<dbReference type="Proteomes" id="UP000249739">
    <property type="component" value="Unassembled WGS sequence"/>
</dbReference>
<evidence type="ECO:0000313" key="2">
    <source>
        <dbReference type="EMBL" id="PZP55201.1"/>
    </source>
</evidence>
<reference evidence="2 3" key="1">
    <citation type="submission" date="2017-08" db="EMBL/GenBank/DDBJ databases">
        <title>Infants hospitalized years apart are colonized by the same room-sourced microbial strains.</title>
        <authorList>
            <person name="Brooks B."/>
            <person name="Olm M.R."/>
            <person name="Firek B.A."/>
            <person name="Baker R."/>
            <person name="Thomas B.C."/>
            <person name="Morowitz M.J."/>
            <person name="Banfield J.F."/>
        </authorList>
    </citation>
    <scope>NUCLEOTIDE SEQUENCE [LARGE SCALE GENOMIC DNA]</scope>
    <source>
        <strain evidence="2">S2_006_000_R2_64</strain>
    </source>
</reference>
<gene>
    <name evidence="2" type="ORF">DI586_07615</name>
</gene>
<comment type="caution">
    <text evidence="2">The sequence shown here is derived from an EMBL/GenBank/DDBJ whole genome shotgun (WGS) entry which is preliminary data.</text>
</comment>
<dbReference type="InterPro" id="IPR007921">
    <property type="entry name" value="CHAP_dom"/>
</dbReference>
<protein>
    <recommendedName>
        <fullName evidence="1">Peptidase C51 domain-containing protein</fullName>
    </recommendedName>
</protein>
<evidence type="ECO:0000259" key="1">
    <source>
        <dbReference type="Pfam" id="PF05257"/>
    </source>
</evidence>
<name>A0A2W5FH09_9BACT</name>
<dbReference type="EMBL" id="QFOT01000082">
    <property type="protein sequence ID" value="PZP55201.1"/>
    <property type="molecule type" value="Genomic_DNA"/>
</dbReference>
<evidence type="ECO:0000313" key="3">
    <source>
        <dbReference type="Proteomes" id="UP000249739"/>
    </source>
</evidence>
<dbReference type="AlphaFoldDB" id="A0A2W5FH09"/>
<accession>A0A2W5FH09</accession>